<organism evidence="1 2">
    <name type="scientific">Candidatus Scybalenecus merdavium</name>
    <dbReference type="NCBI Taxonomy" id="2840939"/>
    <lineage>
        <taxon>Bacteria</taxon>
        <taxon>Bacillati</taxon>
        <taxon>Bacillota</taxon>
        <taxon>Clostridia</taxon>
        <taxon>Eubacteriales</taxon>
        <taxon>Oscillospiraceae</taxon>
        <taxon>Oscillospiraceae incertae sedis</taxon>
        <taxon>Candidatus Scybalenecus</taxon>
    </lineage>
</organism>
<name>A0A9D1MTZ6_9FIRM</name>
<gene>
    <name evidence="1" type="ORF">IAD23_03860</name>
</gene>
<dbReference type="AlphaFoldDB" id="A0A9D1MTZ6"/>
<evidence type="ECO:0000313" key="2">
    <source>
        <dbReference type="Proteomes" id="UP000824125"/>
    </source>
</evidence>
<dbReference type="InterPro" id="IPR022476">
    <property type="entry name" value="Spore_YabP/YqfC"/>
</dbReference>
<proteinExistence type="predicted"/>
<evidence type="ECO:0000313" key="1">
    <source>
        <dbReference type="EMBL" id="HIU69071.1"/>
    </source>
</evidence>
<comment type="caution">
    <text evidence="1">The sequence shown here is derived from an EMBL/GenBank/DDBJ whole genome shotgun (WGS) entry which is preliminary data.</text>
</comment>
<accession>A0A9D1MTZ6</accession>
<dbReference type="EMBL" id="DVNM01000020">
    <property type="protein sequence ID" value="HIU69071.1"/>
    <property type="molecule type" value="Genomic_DNA"/>
</dbReference>
<sequence>MKNKTFKSARAGASEIPANAYTNESLIEVSGAGRCTVEGIEHICEYSPGKIVLALHRRMLTIHGVDLFISSFTAFGAVVEGTIISIDFSGGAPEHG</sequence>
<reference evidence="1" key="1">
    <citation type="submission" date="2020-10" db="EMBL/GenBank/DDBJ databases">
        <authorList>
            <person name="Gilroy R."/>
        </authorList>
    </citation>
    <scope>NUCLEOTIDE SEQUENCE</scope>
    <source>
        <strain evidence="1">CHK176-6737</strain>
    </source>
</reference>
<dbReference type="Pfam" id="PF07873">
    <property type="entry name" value="YabP"/>
    <property type="match status" value="1"/>
</dbReference>
<reference evidence="1" key="2">
    <citation type="journal article" date="2021" name="PeerJ">
        <title>Extensive microbial diversity within the chicken gut microbiome revealed by metagenomics and culture.</title>
        <authorList>
            <person name="Gilroy R."/>
            <person name="Ravi A."/>
            <person name="Getino M."/>
            <person name="Pursley I."/>
            <person name="Horton D.L."/>
            <person name="Alikhan N.F."/>
            <person name="Baker D."/>
            <person name="Gharbi K."/>
            <person name="Hall N."/>
            <person name="Watson M."/>
            <person name="Adriaenssens E.M."/>
            <person name="Foster-Nyarko E."/>
            <person name="Jarju S."/>
            <person name="Secka A."/>
            <person name="Antonio M."/>
            <person name="Oren A."/>
            <person name="Chaudhuri R.R."/>
            <person name="La Ragione R."/>
            <person name="Hildebrand F."/>
            <person name="Pallen M.J."/>
        </authorList>
    </citation>
    <scope>NUCLEOTIDE SEQUENCE</scope>
    <source>
        <strain evidence="1">CHK176-6737</strain>
    </source>
</reference>
<dbReference type="Proteomes" id="UP000824125">
    <property type="component" value="Unassembled WGS sequence"/>
</dbReference>
<protein>
    <submittedName>
        <fullName evidence="1">YabP/YqfC family sporulation protein</fullName>
    </submittedName>
</protein>